<evidence type="ECO:0000313" key="1">
    <source>
        <dbReference type="EMBL" id="MDR6376217.1"/>
    </source>
</evidence>
<comment type="caution">
    <text evidence="1">The sequence shown here is derived from an EMBL/GenBank/DDBJ whole genome shotgun (WGS) entry which is preliminary data.</text>
</comment>
<dbReference type="Proteomes" id="UP001185254">
    <property type="component" value="Unassembled WGS sequence"/>
</dbReference>
<protein>
    <submittedName>
        <fullName evidence="1">Uncharacterized protein</fullName>
    </submittedName>
</protein>
<keyword evidence="2" id="KW-1185">Reference proteome</keyword>
<gene>
    <name evidence="1" type="ORF">J2776_002917</name>
</gene>
<organism evidence="1 2">
    <name type="scientific">Paraburkholderia caledonica</name>
    <dbReference type="NCBI Taxonomy" id="134536"/>
    <lineage>
        <taxon>Bacteria</taxon>
        <taxon>Pseudomonadati</taxon>
        <taxon>Pseudomonadota</taxon>
        <taxon>Betaproteobacteria</taxon>
        <taxon>Burkholderiales</taxon>
        <taxon>Burkholderiaceae</taxon>
        <taxon>Paraburkholderia</taxon>
    </lineage>
</organism>
<sequence>MLKSCRNKAFPGLSFIQALKHLQPLFLRQVFILALHAAE</sequence>
<name>A0ABU1KZ44_9BURK</name>
<evidence type="ECO:0000313" key="2">
    <source>
        <dbReference type="Proteomes" id="UP001185254"/>
    </source>
</evidence>
<reference evidence="1 2" key="1">
    <citation type="submission" date="2023-07" db="EMBL/GenBank/DDBJ databases">
        <title>Sorghum-associated microbial communities from plants grown in Nebraska, USA.</title>
        <authorList>
            <person name="Schachtman D."/>
        </authorList>
    </citation>
    <scope>NUCLEOTIDE SEQUENCE [LARGE SCALE GENOMIC DNA]</scope>
    <source>
        <strain evidence="1 2">DS1039</strain>
    </source>
</reference>
<dbReference type="EMBL" id="JAVDQN010000002">
    <property type="protein sequence ID" value="MDR6376217.1"/>
    <property type="molecule type" value="Genomic_DNA"/>
</dbReference>
<accession>A0ABU1KZ44</accession>
<proteinExistence type="predicted"/>